<dbReference type="AlphaFoldDB" id="A0A419V0B7"/>
<protein>
    <recommendedName>
        <fullName evidence="3">Swt1-like HEPN domain-containing protein</fullName>
    </recommendedName>
</protein>
<proteinExistence type="predicted"/>
<gene>
    <name evidence="1" type="ORF">ATL39_2789</name>
</gene>
<evidence type="ECO:0000313" key="1">
    <source>
        <dbReference type="EMBL" id="RKD71392.1"/>
    </source>
</evidence>
<sequence length="115" mass="13202">MEQHKATLLEAYSQLYELEITLRNHLLSLLPDLLTSNQPSYWQLITLTLDYNSLQLSPKEKKVIRHTTSIRNKVCHMQPLTSQDVAILRKALTTLTDSNSSNSNRITQDKVTIHS</sequence>
<keyword evidence="2" id="KW-1185">Reference proteome</keyword>
<accession>A0A419V0B7</accession>
<dbReference type="EMBL" id="RAPK01000010">
    <property type="protein sequence ID" value="RKD71392.1"/>
    <property type="molecule type" value="Genomic_DNA"/>
</dbReference>
<organism evidence="1 2">
    <name type="scientific">Sinobaca qinghaiensis</name>
    <dbReference type="NCBI Taxonomy" id="342944"/>
    <lineage>
        <taxon>Bacteria</taxon>
        <taxon>Bacillati</taxon>
        <taxon>Bacillota</taxon>
        <taxon>Bacilli</taxon>
        <taxon>Bacillales</taxon>
        <taxon>Sporolactobacillaceae</taxon>
        <taxon>Sinobaca</taxon>
    </lineage>
</organism>
<name>A0A419V0B7_9BACL</name>
<reference evidence="1 2" key="1">
    <citation type="submission" date="2018-09" db="EMBL/GenBank/DDBJ databases">
        <title>Genomic Encyclopedia of Archaeal and Bacterial Type Strains, Phase II (KMG-II): from individual species to whole genera.</title>
        <authorList>
            <person name="Goeker M."/>
        </authorList>
    </citation>
    <scope>NUCLEOTIDE SEQUENCE [LARGE SCALE GENOMIC DNA]</scope>
    <source>
        <strain evidence="1 2">DSM 17008</strain>
    </source>
</reference>
<dbReference type="Proteomes" id="UP000285120">
    <property type="component" value="Unassembled WGS sequence"/>
</dbReference>
<comment type="caution">
    <text evidence="1">The sequence shown here is derived from an EMBL/GenBank/DDBJ whole genome shotgun (WGS) entry which is preliminary data.</text>
</comment>
<dbReference type="RefSeq" id="WP_120193925.1">
    <property type="nucleotide sequence ID" value="NZ_RAPK01000010.1"/>
</dbReference>
<evidence type="ECO:0008006" key="3">
    <source>
        <dbReference type="Google" id="ProtNLM"/>
    </source>
</evidence>
<evidence type="ECO:0000313" key="2">
    <source>
        <dbReference type="Proteomes" id="UP000285120"/>
    </source>
</evidence>